<gene>
    <name evidence="3" type="ORF">AVDCRST_MAG93-28</name>
</gene>
<evidence type="ECO:0000259" key="2">
    <source>
        <dbReference type="SMART" id="SM00822"/>
    </source>
</evidence>
<feature type="domain" description="Ketoreductase" evidence="2">
    <location>
        <begin position="1"/>
        <end position="220"/>
    </location>
</feature>
<dbReference type="Pfam" id="PF01370">
    <property type="entry name" value="Epimerase"/>
    <property type="match status" value="1"/>
</dbReference>
<evidence type="ECO:0000256" key="1">
    <source>
        <dbReference type="ARBA" id="ARBA00007637"/>
    </source>
</evidence>
<comment type="similarity">
    <text evidence="1">Belongs to the NAD(P)-dependent epimerase/dehydratase family.</text>
</comment>
<dbReference type="AlphaFoldDB" id="A0A6J4H4F9"/>
<dbReference type="InterPro" id="IPR057326">
    <property type="entry name" value="KR_dom"/>
</dbReference>
<name>A0A6J4H4F9_9CHLR</name>
<dbReference type="SMART" id="SM00822">
    <property type="entry name" value="PKS_KR"/>
    <property type="match status" value="1"/>
</dbReference>
<protein>
    <recommendedName>
        <fullName evidence="2">Ketoreductase domain-containing protein</fullName>
    </recommendedName>
</protein>
<organism evidence="3">
    <name type="scientific">uncultured Chloroflexia bacterium</name>
    <dbReference type="NCBI Taxonomy" id="1672391"/>
    <lineage>
        <taxon>Bacteria</taxon>
        <taxon>Bacillati</taxon>
        <taxon>Chloroflexota</taxon>
        <taxon>Chloroflexia</taxon>
        <taxon>environmental samples</taxon>
    </lineage>
</organism>
<dbReference type="PANTHER" id="PTHR43000">
    <property type="entry name" value="DTDP-D-GLUCOSE 4,6-DEHYDRATASE-RELATED"/>
    <property type="match status" value="1"/>
</dbReference>
<dbReference type="SUPFAM" id="SSF51735">
    <property type="entry name" value="NAD(P)-binding Rossmann-fold domains"/>
    <property type="match status" value="1"/>
</dbReference>
<dbReference type="Gene3D" id="3.40.50.720">
    <property type="entry name" value="NAD(P)-binding Rossmann-like Domain"/>
    <property type="match status" value="1"/>
</dbReference>
<dbReference type="EMBL" id="CADCTR010000009">
    <property type="protein sequence ID" value="CAA9211133.1"/>
    <property type="molecule type" value="Genomic_DNA"/>
</dbReference>
<proteinExistence type="inferred from homology"/>
<evidence type="ECO:0000313" key="3">
    <source>
        <dbReference type="EMBL" id="CAA9211133.1"/>
    </source>
</evidence>
<sequence>MSILVTGATGFVGLHIARRLAATGQKVLALDCDVPDVVASNVFAAAGDNIRFVRGNVRDRVALRDLVENGGIRRIVHAAAVTPTADDERVNPTTVIDVNLNGTLNMLEAARLCAVERFVFISSTAVYGSPEGRVLPIQEDQPLTINGIYTIAKQTSEHLCSRYADLYGMSTVVGRLGTAYGPLERPTGARTRMSQVHALVHAALEGRTLTIAGADLPRDVCYVDDVAEAFVRLTLAEQLRWPVYNVSAGEAHSLRAIATAIATHVPGFTWHETDDAAHADLVVMPASARGPLDLTRLRTDTDFSPVHPLSQGLRSYFDWLHASH</sequence>
<dbReference type="InterPro" id="IPR036291">
    <property type="entry name" value="NAD(P)-bd_dom_sf"/>
</dbReference>
<reference evidence="3" key="1">
    <citation type="submission" date="2020-02" db="EMBL/GenBank/DDBJ databases">
        <authorList>
            <person name="Meier V. D."/>
        </authorList>
    </citation>
    <scope>NUCLEOTIDE SEQUENCE</scope>
    <source>
        <strain evidence="3">AVDCRST_MAG93</strain>
    </source>
</reference>
<accession>A0A6J4H4F9</accession>
<dbReference type="InterPro" id="IPR001509">
    <property type="entry name" value="Epimerase_deHydtase"/>
</dbReference>